<protein>
    <submittedName>
        <fullName evidence="1">Uncharacterized protein</fullName>
    </submittedName>
</protein>
<comment type="caution">
    <text evidence="1">The sequence shown here is derived from an EMBL/GenBank/DDBJ whole genome shotgun (WGS) entry which is preliminary data.</text>
</comment>
<reference evidence="1 2" key="1">
    <citation type="submission" date="2016-10" db="EMBL/GenBank/DDBJ databases">
        <title>The genome sequence of Colletotrichum fioriniae PJ7.</title>
        <authorList>
            <person name="Baroncelli R."/>
        </authorList>
    </citation>
    <scope>NUCLEOTIDE SEQUENCE [LARGE SCALE GENOMIC DNA]</scope>
    <source>
        <strain evidence="1 2">Tom-12</strain>
    </source>
</reference>
<dbReference type="EMBL" id="MLFU01000019">
    <property type="protein sequence ID" value="KAK1500072.1"/>
    <property type="molecule type" value="Genomic_DNA"/>
</dbReference>
<evidence type="ECO:0000313" key="1">
    <source>
        <dbReference type="EMBL" id="KAK1500072.1"/>
    </source>
</evidence>
<dbReference type="Proteomes" id="UP001227543">
    <property type="component" value="Unassembled WGS sequence"/>
</dbReference>
<accession>A0ABQ9RAT0</accession>
<keyword evidence="2" id="KW-1185">Reference proteome</keyword>
<gene>
    <name evidence="1" type="ORF">CTAM01_06671</name>
</gene>
<proteinExistence type="predicted"/>
<name>A0ABQ9RAT0_9PEZI</name>
<evidence type="ECO:0000313" key="2">
    <source>
        <dbReference type="Proteomes" id="UP001227543"/>
    </source>
</evidence>
<dbReference type="GeneID" id="85406936"/>
<organism evidence="1 2">
    <name type="scientific">Colletotrichum tamarilloi</name>
    <dbReference type="NCBI Taxonomy" id="1209934"/>
    <lineage>
        <taxon>Eukaryota</taxon>
        <taxon>Fungi</taxon>
        <taxon>Dikarya</taxon>
        <taxon>Ascomycota</taxon>
        <taxon>Pezizomycotina</taxon>
        <taxon>Sordariomycetes</taxon>
        <taxon>Hypocreomycetidae</taxon>
        <taxon>Glomerellales</taxon>
        <taxon>Glomerellaceae</taxon>
        <taxon>Colletotrichum</taxon>
        <taxon>Colletotrichum acutatum species complex</taxon>
    </lineage>
</organism>
<dbReference type="RefSeq" id="XP_060382543.1">
    <property type="nucleotide sequence ID" value="XM_060522698.1"/>
</dbReference>
<sequence>MVICSEAVKTEDSSTSCGASSDHRCGYWLAICERRVRRKGASSWSKIRVLQSLASASATRVISFYLLASQHFVIQLLSMPLNPPPPPFKILKTAWECVFALEIVECLCAL</sequence>